<accession>A0ACC2BH81</accession>
<sequence length="137" mass="14794">MHFEWVIGPSFFHSSSSQGSSSQAAVSRIFSQPTIVLLLQCSSCHNTSSSSCRSTTDGSTPLLLQRLFSMQVRRQQGLADLHPSSSIHPSFHVGRYGSRQRTSSSCFLAICSGSHLPSQATVSLIAYFKGGILIVSK</sequence>
<evidence type="ECO:0000313" key="1">
    <source>
        <dbReference type="EMBL" id="KAJ7529114.1"/>
    </source>
</evidence>
<proteinExistence type="predicted"/>
<comment type="caution">
    <text evidence="1">The sequence shown here is derived from an EMBL/GenBank/DDBJ whole genome shotgun (WGS) entry which is preliminary data.</text>
</comment>
<protein>
    <submittedName>
        <fullName evidence="1">Uncharacterized protein</fullName>
    </submittedName>
</protein>
<evidence type="ECO:0000313" key="2">
    <source>
        <dbReference type="Proteomes" id="UP001162992"/>
    </source>
</evidence>
<keyword evidence="2" id="KW-1185">Reference proteome</keyword>
<name>A0ACC2BH81_DIPCM</name>
<gene>
    <name evidence="1" type="ORF">O6H91_15G034600</name>
</gene>
<dbReference type="Proteomes" id="UP001162992">
    <property type="component" value="Chromosome 15"/>
</dbReference>
<dbReference type="EMBL" id="CM055106">
    <property type="protein sequence ID" value="KAJ7529114.1"/>
    <property type="molecule type" value="Genomic_DNA"/>
</dbReference>
<organism evidence="1 2">
    <name type="scientific">Diphasiastrum complanatum</name>
    <name type="common">Issler's clubmoss</name>
    <name type="synonym">Lycopodium complanatum</name>
    <dbReference type="NCBI Taxonomy" id="34168"/>
    <lineage>
        <taxon>Eukaryota</taxon>
        <taxon>Viridiplantae</taxon>
        <taxon>Streptophyta</taxon>
        <taxon>Embryophyta</taxon>
        <taxon>Tracheophyta</taxon>
        <taxon>Lycopodiopsida</taxon>
        <taxon>Lycopodiales</taxon>
        <taxon>Lycopodiaceae</taxon>
        <taxon>Lycopodioideae</taxon>
        <taxon>Diphasiastrum</taxon>
    </lineage>
</organism>
<reference evidence="2" key="1">
    <citation type="journal article" date="2024" name="Proc. Natl. Acad. Sci. U.S.A.">
        <title>Extraordinary preservation of gene collinearity over three hundred million years revealed in homosporous lycophytes.</title>
        <authorList>
            <person name="Li C."/>
            <person name="Wickell D."/>
            <person name="Kuo L.Y."/>
            <person name="Chen X."/>
            <person name="Nie B."/>
            <person name="Liao X."/>
            <person name="Peng D."/>
            <person name="Ji J."/>
            <person name="Jenkins J."/>
            <person name="Williams M."/>
            <person name="Shu S."/>
            <person name="Plott C."/>
            <person name="Barry K."/>
            <person name="Rajasekar S."/>
            <person name="Grimwood J."/>
            <person name="Han X."/>
            <person name="Sun S."/>
            <person name="Hou Z."/>
            <person name="He W."/>
            <person name="Dai G."/>
            <person name="Sun C."/>
            <person name="Schmutz J."/>
            <person name="Leebens-Mack J.H."/>
            <person name="Li F.W."/>
            <person name="Wang L."/>
        </authorList>
    </citation>
    <scope>NUCLEOTIDE SEQUENCE [LARGE SCALE GENOMIC DNA]</scope>
    <source>
        <strain evidence="2">cv. PW_Plant_1</strain>
    </source>
</reference>